<evidence type="ECO:0000313" key="2">
    <source>
        <dbReference type="EMBL" id="ORX96804.1"/>
    </source>
</evidence>
<dbReference type="Pfam" id="PF23216">
    <property type="entry name" value="WHD_CYT4"/>
    <property type="match status" value="1"/>
</dbReference>
<dbReference type="GO" id="GO:0000175">
    <property type="term" value="F:3'-5'-RNA exonuclease activity"/>
    <property type="evidence" value="ECO:0007669"/>
    <property type="project" value="TreeGrafter"/>
</dbReference>
<dbReference type="GO" id="GO:0003723">
    <property type="term" value="F:RNA binding"/>
    <property type="evidence" value="ECO:0007669"/>
    <property type="project" value="InterPro"/>
</dbReference>
<dbReference type="EMBL" id="MCFA01000247">
    <property type="protein sequence ID" value="ORX96804.1"/>
    <property type="molecule type" value="Genomic_DNA"/>
</dbReference>
<evidence type="ECO:0000259" key="1">
    <source>
        <dbReference type="SMART" id="SM00955"/>
    </source>
</evidence>
<keyword evidence="3" id="KW-1185">Reference proteome</keyword>
<dbReference type="AlphaFoldDB" id="A0A1Y1YGN3"/>
<reference evidence="2 3" key="1">
    <citation type="submission" date="2016-07" db="EMBL/GenBank/DDBJ databases">
        <title>Pervasive Adenine N6-methylation of Active Genes in Fungi.</title>
        <authorList>
            <consortium name="DOE Joint Genome Institute"/>
            <person name="Mondo S.J."/>
            <person name="Dannebaum R.O."/>
            <person name="Kuo R.C."/>
            <person name="Labutti K."/>
            <person name="Haridas S."/>
            <person name="Kuo A."/>
            <person name="Salamov A."/>
            <person name="Ahrendt S.R."/>
            <person name="Lipzen A."/>
            <person name="Sullivan W."/>
            <person name="Andreopoulos W.B."/>
            <person name="Clum A."/>
            <person name="Lindquist E."/>
            <person name="Daum C."/>
            <person name="Ramamoorthy G.K."/>
            <person name="Gryganskyi A."/>
            <person name="Culley D."/>
            <person name="Magnuson J.K."/>
            <person name="James T.Y."/>
            <person name="O'Malley M.A."/>
            <person name="Stajich J.E."/>
            <person name="Spatafora J.W."/>
            <person name="Visel A."/>
            <person name="Grigoriev I.V."/>
        </authorList>
    </citation>
    <scope>NUCLEOTIDE SEQUENCE [LARGE SCALE GENOMIC DNA]</scope>
    <source>
        <strain evidence="2 3">CBS 115471</strain>
    </source>
</reference>
<dbReference type="InterPro" id="IPR001900">
    <property type="entry name" value="RNase_II/R"/>
</dbReference>
<dbReference type="InterPro" id="IPR057912">
    <property type="entry name" value="OB_CYT4_C"/>
</dbReference>
<comment type="caution">
    <text evidence="2">The sequence shown here is derived from an EMBL/GenBank/DDBJ whole genome shotgun (WGS) entry which is preliminary data.</text>
</comment>
<accession>A0A1Y1YGN3</accession>
<evidence type="ECO:0000313" key="3">
    <source>
        <dbReference type="Proteomes" id="UP000193144"/>
    </source>
</evidence>
<dbReference type="InterPro" id="IPR056624">
    <property type="entry name" value="WH_CYT4"/>
</dbReference>
<dbReference type="OrthoDB" id="2285229at2759"/>
<sequence length="933" mass="105492">MPLDTCCRIGPRLNTTAPAYHAPESEIRKELRKWQLQHGGPNADELRAFQNHPAYRGTTNTLSRSNQPVSDESLQEHFEEDEEDLNTVELFLNPGDVAELRAHGREPFLAVYIQQIDAGRLQFYTVNGKWCHSPITLVHFVIPGFIDPALSEEAEVIYRENAGILDNAYSSLADKSRTRMMTLTKIAKALLGRNESSWEPSSAARLAVRKALLHNEFRFRSDYRSQRLTQVFAIRPKTEVQIIENVQEWVRQYLEFEADRVSGKKIDYENGPLYVSQFIEKARRLIAHSRGLREPMDGYIGPSKSPSTEMSVTWGETFSITDKQIIAFLQAWSLFQQFRKMDSMAASCAAIVQATGCYEEYTKYGYWPEKMDSHTGMLLLQEIGVVTPHDNSTIYDESLMLPTVRSSRNLELLNTKAELTRTQPDFRDSMATLRRDWGPLPVYCIDSPGAKEIDDGLSVEKVEGTDTEYWLHVHIANPTAFFGKAHVLSGLAAHMTESVYLPEMSYPMLPSWVSQNYFSLDRDRPVLTFSTRVSLDGNVLETKIQSGIIREVVNLTQVEVAEMLGENPRSLVTRFLVGGEVPDAENRPSNQLPDDQVQDLRDLYAVARALWARRKAGGGLRMDNQNKEIRVFTQSGKGPLGWSPPSMDTARFIHGDPIIEFSTTRREQKQDITAVNITEEAMLLACNTAAAWCAERGIPVMFRGTVGMPGAGMTPSEFKEKIVKPYLDRGESLNPALVHQYSAALGRSITHFSPIPHEVIGVDCYTKVTSPLRRFTDMIAHWQIEAALRHEAQTGEKFNYSSMPNPSSLPFSKRQMQDSIIALGPKEKVIAYTKRKAVNFWAAHAFARAFYFKEAELPETINVYTVNLKEGADIWDGIWNDMGIRILVRREPDVKLRIGDLWEVKIVHVGITNSEIVAEAVRLVEAAPEMDQF</sequence>
<dbReference type="PANTHER" id="PTHR23355">
    <property type="entry name" value="RIBONUCLEASE"/>
    <property type="match status" value="1"/>
</dbReference>
<proteinExistence type="predicted"/>
<dbReference type="Proteomes" id="UP000193144">
    <property type="component" value="Unassembled WGS sequence"/>
</dbReference>
<dbReference type="Pfam" id="PF00773">
    <property type="entry name" value="RNB"/>
    <property type="match status" value="1"/>
</dbReference>
<dbReference type="InterPro" id="IPR012340">
    <property type="entry name" value="NA-bd_OB-fold"/>
</dbReference>
<dbReference type="PANTHER" id="PTHR23355:SF65">
    <property type="entry name" value="EXORIBONUCLEASE CYT-4, PUTATIVE (AFU_ORTHOLOGUE AFUA_7G01550)-RELATED"/>
    <property type="match status" value="1"/>
</dbReference>
<dbReference type="STRING" id="1231657.A0A1Y1YGN3"/>
<dbReference type="GO" id="GO:0006402">
    <property type="term" value="P:mRNA catabolic process"/>
    <property type="evidence" value="ECO:0007669"/>
    <property type="project" value="TreeGrafter"/>
</dbReference>
<dbReference type="InterPro" id="IPR050180">
    <property type="entry name" value="RNR_Ribonuclease"/>
</dbReference>
<dbReference type="GO" id="GO:0000932">
    <property type="term" value="C:P-body"/>
    <property type="evidence" value="ECO:0007669"/>
    <property type="project" value="TreeGrafter"/>
</dbReference>
<name>A0A1Y1YGN3_9PLEO</name>
<dbReference type="Pfam" id="PF25522">
    <property type="entry name" value="OB_cyt-4"/>
    <property type="match status" value="1"/>
</dbReference>
<dbReference type="SUPFAM" id="SSF50249">
    <property type="entry name" value="Nucleic acid-binding proteins"/>
    <property type="match status" value="1"/>
</dbReference>
<dbReference type="SMART" id="SM00955">
    <property type="entry name" value="RNB"/>
    <property type="match status" value="1"/>
</dbReference>
<protein>
    <recommendedName>
        <fullName evidence="1">RNB domain-containing protein</fullName>
    </recommendedName>
</protein>
<organism evidence="2 3">
    <name type="scientific">Clohesyomyces aquaticus</name>
    <dbReference type="NCBI Taxonomy" id="1231657"/>
    <lineage>
        <taxon>Eukaryota</taxon>
        <taxon>Fungi</taxon>
        <taxon>Dikarya</taxon>
        <taxon>Ascomycota</taxon>
        <taxon>Pezizomycotina</taxon>
        <taxon>Dothideomycetes</taxon>
        <taxon>Pleosporomycetidae</taxon>
        <taxon>Pleosporales</taxon>
        <taxon>Lindgomycetaceae</taxon>
        <taxon>Clohesyomyces</taxon>
    </lineage>
</organism>
<feature type="domain" description="RNB" evidence="1">
    <location>
        <begin position="434"/>
        <end position="790"/>
    </location>
</feature>
<gene>
    <name evidence="2" type="ORF">BCR34DRAFT_607518</name>
</gene>